<evidence type="ECO:0000313" key="2">
    <source>
        <dbReference type="EMBL" id="TKW31230.1"/>
    </source>
</evidence>
<evidence type="ECO:0000256" key="1">
    <source>
        <dbReference type="SAM" id="MobiDB-lite"/>
    </source>
</evidence>
<gene>
    <name evidence="2" type="ORF">SEVIR_2G091600v2</name>
</gene>
<accession>A0A4U6VNB8</accession>
<evidence type="ECO:0000313" key="3">
    <source>
        <dbReference type="Proteomes" id="UP000298652"/>
    </source>
</evidence>
<keyword evidence="3" id="KW-1185">Reference proteome</keyword>
<organism evidence="2 3">
    <name type="scientific">Setaria viridis</name>
    <name type="common">Green bristlegrass</name>
    <name type="synonym">Setaria italica subsp. viridis</name>
    <dbReference type="NCBI Taxonomy" id="4556"/>
    <lineage>
        <taxon>Eukaryota</taxon>
        <taxon>Viridiplantae</taxon>
        <taxon>Streptophyta</taxon>
        <taxon>Embryophyta</taxon>
        <taxon>Tracheophyta</taxon>
        <taxon>Spermatophyta</taxon>
        <taxon>Magnoliopsida</taxon>
        <taxon>Liliopsida</taxon>
        <taxon>Poales</taxon>
        <taxon>Poaceae</taxon>
        <taxon>PACMAD clade</taxon>
        <taxon>Panicoideae</taxon>
        <taxon>Panicodae</taxon>
        <taxon>Paniceae</taxon>
        <taxon>Cenchrinae</taxon>
        <taxon>Setaria</taxon>
    </lineage>
</organism>
<feature type="compositionally biased region" description="Polar residues" evidence="1">
    <location>
        <begin position="77"/>
        <end position="86"/>
    </location>
</feature>
<feature type="compositionally biased region" description="Gly residues" evidence="1">
    <location>
        <begin position="1"/>
        <end position="15"/>
    </location>
</feature>
<dbReference type="Proteomes" id="UP000298652">
    <property type="component" value="Chromosome 2"/>
</dbReference>
<protein>
    <submittedName>
        <fullName evidence="2">Uncharacterized protein</fullName>
    </submittedName>
</protein>
<dbReference type="EMBL" id="CM016553">
    <property type="protein sequence ID" value="TKW31230.1"/>
    <property type="molecule type" value="Genomic_DNA"/>
</dbReference>
<feature type="region of interest" description="Disordered" evidence="1">
    <location>
        <begin position="1"/>
        <end position="37"/>
    </location>
</feature>
<feature type="region of interest" description="Disordered" evidence="1">
    <location>
        <begin position="49"/>
        <end position="106"/>
    </location>
</feature>
<reference evidence="2" key="1">
    <citation type="submission" date="2019-03" db="EMBL/GenBank/DDBJ databases">
        <title>WGS assembly of Setaria viridis.</title>
        <authorList>
            <person name="Huang P."/>
            <person name="Jenkins J."/>
            <person name="Grimwood J."/>
            <person name="Barry K."/>
            <person name="Healey A."/>
            <person name="Mamidi S."/>
            <person name="Sreedasyam A."/>
            <person name="Shu S."/>
            <person name="Feldman M."/>
            <person name="Wu J."/>
            <person name="Yu Y."/>
            <person name="Chen C."/>
            <person name="Johnson J."/>
            <person name="Rokhsar D."/>
            <person name="Baxter I."/>
            <person name="Schmutz J."/>
            <person name="Brutnell T."/>
            <person name="Kellogg E."/>
        </authorList>
    </citation>
    <scope>NUCLEOTIDE SEQUENCE [LARGE SCALE GENOMIC DNA]</scope>
</reference>
<dbReference type="AlphaFoldDB" id="A0A4U6VNB8"/>
<name>A0A4U6VNB8_SETVI</name>
<sequence length="106" mass="10866">MASATGGSGDGGGDRGSYFGKGKIIVGPQHKPKKKSALEKAMLRYLQQRHEETVAAGQEPPFGGRYAPPSVPGVSRPLSTTVSGGTNKPKDEIGSAEPSSSPSKDA</sequence>
<proteinExistence type="predicted"/>
<feature type="compositionally biased region" description="Polar residues" evidence="1">
    <location>
        <begin position="97"/>
        <end position="106"/>
    </location>
</feature>
<dbReference type="Gramene" id="TKW31230">
    <property type="protein sequence ID" value="TKW31230"/>
    <property type="gene ID" value="SEVIR_2G091600v2"/>
</dbReference>